<protein>
    <submittedName>
        <fullName evidence="1">Transposase</fullName>
    </submittedName>
</protein>
<gene>
    <name evidence="1" type="ORF">JMM60_22170</name>
</gene>
<evidence type="ECO:0000313" key="2">
    <source>
        <dbReference type="Proteomes" id="UP000604473"/>
    </source>
</evidence>
<dbReference type="EMBL" id="JAESJJ010000114">
    <property type="protein sequence ID" value="MBL3611411.1"/>
    <property type="molecule type" value="Genomic_DNA"/>
</dbReference>
<organism evidence="1 2">
    <name type="scientific">Rhodovulum sulfidophilum</name>
    <name type="common">Rhodobacter sulfidophilus</name>
    <dbReference type="NCBI Taxonomy" id="35806"/>
    <lineage>
        <taxon>Bacteria</taxon>
        <taxon>Pseudomonadati</taxon>
        <taxon>Pseudomonadota</taxon>
        <taxon>Alphaproteobacteria</taxon>
        <taxon>Rhodobacterales</taxon>
        <taxon>Paracoccaceae</taxon>
        <taxon>Rhodovulum</taxon>
    </lineage>
</organism>
<evidence type="ECO:0000313" key="1">
    <source>
        <dbReference type="EMBL" id="MBL3611411.1"/>
    </source>
</evidence>
<comment type="caution">
    <text evidence="1">The sequence shown here is derived from an EMBL/GenBank/DDBJ whole genome shotgun (WGS) entry which is preliminary data.</text>
</comment>
<feature type="non-terminal residue" evidence="1">
    <location>
        <position position="68"/>
    </location>
</feature>
<sequence length="68" mass="7524">MSKPTPARYRGTNWSAHSAALRERGSLPIWPDKEMAWHAPHEGRSGRPPVLSNAAIRFCLSIGGPFKL</sequence>
<keyword evidence="2" id="KW-1185">Reference proteome</keyword>
<name>A0ABS1RZE0_RHOSU</name>
<dbReference type="Proteomes" id="UP000604473">
    <property type="component" value="Unassembled WGS sequence"/>
</dbReference>
<reference evidence="1 2" key="1">
    <citation type="submission" date="2021-01" db="EMBL/GenBank/DDBJ databases">
        <title>Draft genomes of Rhodovulum sulfidophilum.</title>
        <authorList>
            <person name="Guzman M.S."/>
        </authorList>
    </citation>
    <scope>NUCLEOTIDE SEQUENCE [LARGE SCALE GENOMIC DNA]</scope>
    <source>
        <strain evidence="1 2">AB35</strain>
    </source>
</reference>
<proteinExistence type="predicted"/>
<accession>A0ABS1RZE0</accession>